<dbReference type="FunFam" id="2.60.40.10:FF:001607">
    <property type="entry name" value="Leukocyte immune-type receptor TS32.15 L2.5a"/>
    <property type="match status" value="3"/>
</dbReference>
<evidence type="ECO:0000256" key="3">
    <source>
        <dbReference type="SAM" id="MobiDB-lite"/>
    </source>
</evidence>
<keyword evidence="6" id="KW-1185">Reference proteome</keyword>
<dbReference type="PANTHER" id="PTHR11481">
    <property type="entry name" value="IMMUNOGLOBULIN FC RECEPTOR"/>
    <property type="match status" value="1"/>
</dbReference>
<feature type="domain" description="Ig-like" evidence="4">
    <location>
        <begin position="555"/>
        <end position="619"/>
    </location>
</feature>
<dbReference type="AlphaFoldDB" id="A0A7J6B5A9"/>
<protein>
    <recommendedName>
        <fullName evidence="4">Ig-like domain-containing protein</fullName>
    </recommendedName>
</protein>
<name>A0A7J6B5A9_AMEME</name>
<sequence length="652" mass="75317">ITEKPKPQLTSDLKGDVLTGNSVTLYCTLKLQSDGWKFYWIKLAQSTETETETETHSYTIRSVRVSDGGQYRCRAGRGNPVYYTHYSDALWVNVIVRPKAVVIIEPDKHVFRGEKVTLRCNAQGGGDTEWTYSWYKKDNTLSPYRTSQEFSFSSVTDSDRGEYTCRGRRSDSQYSEISEAVTLTVSEKPKPQLTSDLKGDVLTGNSVTLYCTLKPQSDGWKFYWIKRRWSTETETETETYNYTIRSVRVSDGGYYKCTARRGNPDYYTYYSNELWVKVTESPKPVVTIQPDKHVFSGETVTLRCEIQGGGDTEWTYSWYKKYNTFYRTTQEFSFRSVINYDSGEYTCRGRRSDSQRSEISEAVTLTVSEKPKPQLTSDLKGDVLTGNSVTLYCTLKPQSDGWKFYWIKRRWSTETVTETETYNYTIRSVRVSDGGYYKCTARRGNPDYYTYYSNELWVKVTESPKPVVIIKPDTQVFRGERVTFRCEIQGGGDTEWTYDWYRDGYTFYTSLTTQEISISDYYSGKYTCRGRRRSDSQISKTSDPVTLTVSENPKPELTSDLKGDVLTGNSVILFCTLKPQSDGWKFYWIRPTQSTETETHHYFIRSVSVSDGGQYRCRAGRGNPVYYTHYSDALWVNVTGEYVTALDRTCYQ</sequence>
<evidence type="ECO:0000256" key="1">
    <source>
        <dbReference type="ARBA" id="ARBA00022729"/>
    </source>
</evidence>
<dbReference type="GO" id="GO:0006955">
    <property type="term" value="P:immune response"/>
    <property type="evidence" value="ECO:0007669"/>
    <property type="project" value="TreeGrafter"/>
</dbReference>
<feature type="domain" description="Ig-like" evidence="4">
    <location>
        <begin position="5"/>
        <end position="75"/>
    </location>
</feature>
<dbReference type="SUPFAM" id="SSF48726">
    <property type="entry name" value="Immunoglobulin"/>
    <property type="match status" value="7"/>
</dbReference>
<feature type="compositionally biased region" description="Polar residues" evidence="3">
    <location>
        <begin position="536"/>
        <end position="551"/>
    </location>
</feature>
<evidence type="ECO:0000313" key="6">
    <source>
        <dbReference type="Proteomes" id="UP000593565"/>
    </source>
</evidence>
<dbReference type="GO" id="GO:0007166">
    <property type="term" value="P:cell surface receptor signaling pathway"/>
    <property type="evidence" value="ECO:0007669"/>
    <property type="project" value="TreeGrafter"/>
</dbReference>
<dbReference type="SMART" id="SM00409">
    <property type="entry name" value="IG"/>
    <property type="match status" value="7"/>
</dbReference>
<dbReference type="Gene3D" id="2.60.40.10">
    <property type="entry name" value="Immunoglobulins"/>
    <property type="match status" value="7"/>
</dbReference>
<dbReference type="Pfam" id="PF13927">
    <property type="entry name" value="Ig_3"/>
    <property type="match status" value="3"/>
</dbReference>
<accession>A0A7J6B5A9</accession>
<dbReference type="InterPro" id="IPR013783">
    <property type="entry name" value="Ig-like_fold"/>
</dbReference>
<proteinExistence type="predicted"/>
<feature type="domain" description="Ig-like" evidence="4">
    <location>
        <begin position="282"/>
        <end position="364"/>
    </location>
</feature>
<keyword evidence="2" id="KW-1015">Disulfide bond</keyword>
<gene>
    <name evidence="5" type="ORF">AMELA_G00060200</name>
</gene>
<feature type="domain" description="Ig-like" evidence="4">
    <location>
        <begin position="98"/>
        <end position="182"/>
    </location>
</feature>
<evidence type="ECO:0000256" key="2">
    <source>
        <dbReference type="ARBA" id="ARBA00023157"/>
    </source>
</evidence>
<feature type="domain" description="Ig-like" evidence="4">
    <location>
        <begin position="371"/>
        <end position="445"/>
    </location>
</feature>
<dbReference type="EMBL" id="JAAGNN010000005">
    <property type="protein sequence ID" value="KAF4088918.1"/>
    <property type="molecule type" value="Genomic_DNA"/>
</dbReference>
<evidence type="ECO:0000313" key="5">
    <source>
        <dbReference type="EMBL" id="KAF4088918.1"/>
    </source>
</evidence>
<dbReference type="PROSITE" id="PS50835">
    <property type="entry name" value="IG_LIKE"/>
    <property type="match status" value="7"/>
</dbReference>
<dbReference type="InterPro" id="IPR003599">
    <property type="entry name" value="Ig_sub"/>
</dbReference>
<keyword evidence="1" id="KW-0732">Signal</keyword>
<organism evidence="5 6">
    <name type="scientific">Ameiurus melas</name>
    <name type="common">Black bullhead</name>
    <name type="synonym">Silurus melas</name>
    <dbReference type="NCBI Taxonomy" id="219545"/>
    <lineage>
        <taxon>Eukaryota</taxon>
        <taxon>Metazoa</taxon>
        <taxon>Chordata</taxon>
        <taxon>Craniata</taxon>
        <taxon>Vertebrata</taxon>
        <taxon>Euteleostomi</taxon>
        <taxon>Actinopterygii</taxon>
        <taxon>Neopterygii</taxon>
        <taxon>Teleostei</taxon>
        <taxon>Ostariophysi</taxon>
        <taxon>Siluriformes</taxon>
        <taxon>Ictaluridae</taxon>
        <taxon>Ameiurus</taxon>
    </lineage>
</organism>
<dbReference type="InterPro" id="IPR050488">
    <property type="entry name" value="Ig_Fc_receptor"/>
</dbReference>
<dbReference type="SMART" id="SM00408">
    <property type="entry name" value="IGc2"/>
    <property type="match status" value="6"/>
</dbReference>
<comment type="caution">
    <text evidence="5">The sequence shown here is derived from an EMBL/GenBank/DDBJ whole genome shotgun (WGS) entry which is preliminary data.</text>
</comment>
<dbReference type="InterPro" id="IPR003598">
    <property type="entry name" value="Ig_sub2"/>
</dbReference>
<evidence type="ECO:0000259" key="4">
    <source>
        <dbReference type="PROSITE" id="PS50835"/>
    </source>
</evidence>
<reference evidence="5 6" key="1">
    <citation type="submission" date="2020-02" db="EMBL/GenBank/DDBJ databases">
        <title>A chromosome-scale genome assembly of the black bullhead catfish (Ameiurus melas).</title>
        <authorList>
            <person name="Wen M."/>
            <person name="Zham M."/>
            <person name="Cabau C."/>
            <person name="Klopp C."/>
            <person name="Donnadieu C."/>
            <person name="Roques C."/>
            <person name="Bouchez O."/>
            <person name="Lampietro C."/>
            <person name="Jouanno E."/>
            <person name="Herpin A."/>
            <person name="Louis A."/>
            <person name="Berthelot C."/>
            <person name="Parey E."/>
            <person name="Roest-Crollius H."/>
            <person name="Braasch I."/>
            <person name="Postlethwait J."/>
            <person name="Robinson-Rechavi M."/>
            <person name="Echchiki A."/>
            <person name="Begum T."/>
            <person name="Montfort J."/>
            <person name="Schartl M."/>
            <person name="Bobe J."/>
            <person name="Guiguen Y."/>
        </authorList>
    </citation>
    <scope>NUCLEOTIDE SEQUENCE [LARGE SCALE GENOMIC DNA]</scope>
    <source>
        <strain evidence="5">M_S1</strain>
        <tissue evidence="5">Blood</tissue>
    </source>
</reference>
<dbReference type="InterPro" id="IPR007110">
    <property type="entry name" value="Ig-like_dom"/>
</dbReference>
<dbReference type="InterPro" id="IPR036179">
    <property type="entry name" value="Ig-like_dom_sf"/>
</dbReference>
<dbReference type="GO" id="GO:0004888">
    <property type="term" value="F:transmembrane signaling receptor activity"/>
    <property type="evidence" value="ECO:0007669"/>
    <property type="project" value="TreeGrafter"/>
</dbReference>
<feature type="domain" description="Ig-like" evidence="4">
    <location>
        <begin position="464"/>
        <end position="546"/>
    </location>
</feature>
<dbReference type="PANTHER" id="PTHR11481:SF64">
    <property type="entry name" value="FC RECEPTOR-LIKE PROTEIN 4"/>
    <property type="match status" value="1"/>
</dbReference>
<feature type="region of interest" description="Disordered" evidence="3">
    <location>
        <begin position="533"/>
        <end position="553"/>
    </location>
</feature>
<feature type="domain" description="Ig-like" evidence="4">
    <location>
        <begin position="189"/>
        <end position="263"/>
    </location>
</feature>
<dbReference type="GO" id="GO:0009897">
    <property type="term" value="C:external side of plasma membrane"/>
    <property type="evidence" value="ECO:0007669"/>
    <property type="project" value="TreeGrafter"/>
</dbReference>
<dbReference type="Pfam" id="PF13895">
    <property type="entry name" value="Ig_2"/>
    <property type="match status" value="4"/>
</dbReference>
<feature type="non-terminal residue" evidence="5">
    <location>
        <position position="652"/>
    </location>
</feature>
<dbReference type="Proteomes" id="UP000593565">
    <property type="component" value="Unassembled WGS sequence"/>
</dbReference>